<dbReference type="InterPro" id="IPR037094">
    <property type="entry name" value="Glyco_hydro_38_cen_sf"/>
</dbReference>
<dbReference type="InterPro" id="IPR027291">
    <property type="entry name" value="Glyco_hydro_38_N_sf"/>
</dbReference>
<keyword evidence="5 10" id="KW-0378">Hydrolase</keyword>
<dbReference type="SUPFAM" id="SSF88713">
    <property type="entry name" value="Glycoside hydrolase/deacetylase"/>
    <property type="match status" value="1"/>
</dbReference>
<dbReference type="InterPro" id="IPR013780">
    <property type="entry name" value="Glyco_hydro_b"/>
</dbReference>
<evidence type="ECO:0000256" key="4">
    <source>
        <dbReference type="ARBA" id="ARBA00022723"/>
    </source>
</evidence>
<dbReference type="SUPFAM" id="SSF88688">
    <property type="entry name" value="Families 57/38 glycoside transferase middle domain"/>
    <property type="match status" value="1"/>
</dbReference>
<dbReference type="Pfam" id="PF01074">
    <property type="entry name" value="Glyco_hydro_38N"/>
    <property type="match status" value="1"/>
</dbReference>
<dbReference type="GO" id="GO:0046872">
    <property type="term" value="F:metal ion binding"/>
    <property type="evidence" value="ECO:0007669"/>
    <property type="project" value="UniProtKB-KW"/>
</dbReference>
<dbReference type="PANTHER" id="PTHR11607:SF3">
    <property type="entry name" value="LYSOSOMAL ALPHA-MANNOSIDASE"/>
    <property type="match status" value="1"/>
</dbReference>
<dbReference type="InterPro" id="IPR011682">
    <property type="entry name" value="Glyco_hydro_38_C"/>
</dbReference>
<dbReference type="InterPro" id="IPR011330">
    <property type="entry name" value="Glyco_hydro/deAcase_b/a-brl"/>
</dbReference>
<evidence type="ECO:0000256" key="10">
    <source>
        <dbReference type="RuleBase" id="RU361199"/>
    </source>
</evidence>
<keyword evidence="9 10" id="KW-0326">Glycosidase</keyword>
<sequence>MRCLLLFLGLTLSGVLSRQLKNYGYQVGCVKCHPVDKDKINVHLIPHSHDDVGWLKTVDQYYYGMNTSIQQAGVQYIITSVFEALLDNEDRRYIQVETAYFWKWWQHQSPEVRKLYKGLVDKGQIEMVNGAWSMNDEACANYQSTIDQFTWGLRTIDETVGECGIPTVGWQIDPFGHSREQASLLSQMGYDGVMFARLDHDDKTNRMSKSALDFVWKGSDNLDESTIFGSIFPTSLYFPPDGFCWDYKCTDGTVDDNSESADYNIDFIRDKFTKLIHTYKQYFPTKNIIIPMGGDFHYESAEKNYINMDRFIKAFQNDTNLNVIYSTPSCYIKAVNDGLDKDLIAKTDDFFPYSDSDHSFWTGYYSSRPNSKRFERVGHNILQATKQLFAQNSYNTSRNYDENLRHLREIMGIMQHHDAITGTEKQHVANDYVRGIHRAITDVEKEMGEVFDELLNTDLKLELASCLLTNVTICKVSQESDKFVVAVYNPLGWSVTHYVRLPVDDGEYMINEGELYDLIPTISNFSHVKIKGETPSAFELVFAAKDIPPMGFKLYYIQKTSATRDAKQEEEGDSDDITTFVMNDNDNTLQSVILNDLNMDITQNFYYYVSDDGNSSGVASGAYIFRPVAPGTANPVSPAQINKIFQKSGKVVDEVHQVWTSEEAEILQIIRHYKNESYIEFDWIIGNINITDNKGKEFISKYTINSNFNNNNVFYTDSNGRELIKRVKNKRSDYTYDPEVEPVSSNYYPVTSRIVIKDEDQDIEVAVLTDRSEGGSSLSQNELELMVHRRILHDDHKGVDENLNEIEFDTGVYVRGTHYLVIGKANKVNLDGKSTASLERIIAQQKLIQPWIGLSATNMSYKDLQKSELVYEGLDGSLPENVNILTFEQWINGTYLLRLEHIMEQDDDTELSKSIDVNIAKAFKHFDIKSMAETTLAANQLLSDYQKKTKYTWKTSDLTTKNVKRVEPIEGTPKAVSLSPMQIRTFIVSLKEKDNTSSFGFYVKPHISLGFVFIIIRLL</sequence>
<evidence type="ECO:0000256" key="6">
    <source>
        <dbReference type="ARBA" id="ARBA00022833"/>
    </source>
</evidence>
<dbReference type="Gene3D" id="3.20.110.10">
    <property type="entry name" value="Glycoside hydrolase 38, N terminal domain"/>
    <property type="match status" value="1"/>
</dbReference>
<dbReference type="InterPro" id="IPR028995">
    <property type="entry name" value="Glyco_hydro_57/38_cen_sf"/>
</dbReference>
<dbReference type="InterPro" id="IPR000602">
    <property type="entry name" value="Glyco_hydro_38_N"/>
</dbReference>
<dbReference type="GO" id="GO:0005764">
    <property type="term" value="C:lysosome"/>
    <property type="evidence" value="ECO:0007669"/>
    <property type="project" value="TreeGrafter"/>
</dbReference>
<comment type="catalytic activity">
    <reaction evidence="1">
        <text>Hydrolysis of terminal, non-reducing alpha-D-mannose residues in alpha-D-mannosides.</text>
        <dbReference type="EC" id="3.2.1.24"/>
    </reaction>
</comment>
<evidence type="ECO:0000256" key="5">
    <source>
        <dbReference type="ARBA" id="ARBA00022801"/>
    </source>
</evidence>
<evidence type="ECO:0000256" key="3">
    <source>
        <dbReference type="ARBA" id="ARBA00012752"/>
    </source>
</evidence>
<evidence type="ECO:0000256" key="2">
    <source>
        <dbReference type="ARBA" id="ARBA00009792"/>
    </source>
</evidence>
<dbReference type="FunFam" id="1.20.1270.50:FF:000003">
    <property type="entry name" value="Alpha-mannosidase"/>
    <property type="match status" value="1"/>
</dbReference>
<evidence type="ECO:0000256" key="7">
    <source>
        <dbReference type="ARBA" id="ARBA00023157"/>
    </source>
</evidence>
<dbReference type="PANTHER" id="PTHR11607">
    <property type="entry name" value="ALPHA-MANNOSIDASE"/>
    <property type="match status" value="1"/>
</dbReference>
<name>A0A6P7FMQ1_DIAVI</name>
<gene>
    <name evidence="12" type="primary">LOC114332056</name>
</gene>
<dbReference type="OrthoDB" id="2016903at2759"/>
<feature type="domain" description="Glycoside hydrolase family 38 central" evidence="11">
    <location>
        <begin position="359"/>
        <end position="436"/>
    </location>
</feature>
<accession>A0A6P7FMQ1</accession>
<dbReference type="Pfam" id="PF07748">
    <property type="entry name" value="Glyco_hydro_38C"/>
    <property type="match status" value="1"/>
</dbReference>
<dbReference type="Gene3D" id="2.60.40.1360">
    <property type="match status" value="1"/>
</dbReference>
<evidence type="ECO:0000256" key="9">
    <source>
        <dbReference type="ARBA" id="ARBA00023295"/>
    </source>
</evidence>
<dbReference type="GO" id="GO:0004559">
    <property type="term" value="F:alpha-mannosidase activity"/>
    <property type="evidence" value="ECO:0007669"/>
    <property type="project" value="UniProtKB-EC"/>
</dbReference>
<dbReference type="InterPro" id="IPR011013">
    <property type="entry name" value="Gal_mutarotase_sf_dom"/>
</dbReference>
<dbReference type="Gene3D" id="2.60.40.1180">
    <property type="entry name" value="Golgi alpha-mannosidase II"/>
    <property type="match status" value="1"/>
</dbReference>
<dbReference type="Gene3D" id="2.70.98.30">
    <property type="entry name" value="Golgi alpha-mannosidase II, domain 4"/>
    <property type="match status" value="1"/>
</dbReference>
<keyword evidence="6 10" id="KW-0862">Zinc</keyword>
<evidence type="ECO:0000313" key="12">
    <source>
        <dbReference type="RefSeq" id="XP_028137564.1"/>
    </source>
</evidence>
<dbReference type="GO" id="GO:0030246">
    <property type="term" value="F:carbohydrate binding"/>
    <property type="evidence" value="ECO:0007669"/>
    <property type="project" value="InterPro"/>
</dbReference>
<dbReference type="EC" id="3.2.1.-" evidence="10"/>
<dbReference type="Pfam" id="PF09261">
    <property type="entry name" value="Alpha-mann_mid"/>
    <property type="match status" value="1"/>
</dbReference>
<feature type="signal peptide" evidence="10">
    <location>
        <begin position="1"/>
        <end position="17"/>
    </location>
</feature>
<dbReference type="AlphaFoldDB" id="A0A6P7FMQ1"/>
<protein>
    <recommendedName>
        <fullName evidence="3 10">Alpha-mannosidase</fullName>
        <ecNumber evidence="10">3.2.1.-</ecNumber>
    </recommendedName>
</protein>
<comment type="cofactor">
    <cofactor evidence="10">
        <name>Zn(2+)</name>
        <dbReference type="ChEBI" id="CHEBI:29105"/>
    </cofactor>
    <text evidence="10">Binds 1 zinc ion per subunit.</text>
</comment>
<dbReference type="InterPro" id="IPR041147">
    <property type="entry name" value="GH38_C"/>
</dbReference>
<dbReference type="CDD" id="cd10810">
    <property type="entry name" value="GH38N_AMII_LAM_like"/>
    <property type="match status" value="1"/>
</dbReference>
<dbReference type="FunFam" id="3.20.110.10:FF:000001">
    <property type="entry name" value="Alpha-mannosidase"/>
    <property type="match status" value="1"/>
</dbReference>
<evidence type="ECO:0000256" key="8">
    <source>
        <dbReference type="ARBA" id="ARBA00023180"/>
    </source>
</evidence>
<proteinExistence type="inferred from homology"/>
<dbReference type="InterPro" id="IPR050843">
    <property type="entry name" value="Glycosyl_Hydrlase_38"/>
</dbReference>
<dbReference type="SUPFAM" id="SSF74650">
    <property type="entry name" value="Galactose mutarotase-like"/>
    <property type="match status" value="1"/>
</dbReference>
<dbReference type="SMART" id="SM00872">
    <property type="entry name" value="Alpha-mann_mid"/>
    <property type="match status" value="1"/>
</dbReference>
<reference evidence="12" key="1">
    <citation type="submission" date="2025-08" db="UniProtKB">
        <authorList>
            <consortium name="RefSeq"/>
        </authorList>
    </citation>
    <scope>IDENTIFICATION</scope>
</reference>
<comment type="similarity">
    <text evidence="2 10">Belongs to the glycosyl hydrolase 38 family.</text>
</comment>
<evidence type="ECO:0000259" key="11">
    <source>
        <dbReference type="SMART" id="SM00872"/>
    </source>
</evidence>
<keyword evidence="10" id="KW-0732">Signal</keyword>
<keyword evidence="4 10" id="KW-0479">Metal-binding</keyword>
<feature type="chain" id="PRO_5028511825" description="Alpha-mannosidase" evidence="10">
    <location>
        <begin position="18"/>
        <end position="1019"/>
    </location>
</feature>
<keyword evidence="7" id="KW-1015">Disulfide bond</keyword>
<dbReference type="Gene3D" id="1.20.1270.50">
    <property type="entry name" value="Glycoside hydrolase family 38, central domain"/>
    <property type="match status" value="2"/>
</dbReference>
<dbReference type="RefSeq" id="XP_028137564.1">
    <property type="nucleotide sequence ID" value="XM_028281763.1"/>
</dbReference>
<dbReference type="InterPro" id="IPR015341">
    <property type="entry name" value="Glyco_hydro_38_cen"/>
</dbReference>
<evidence type="ECO:0000256" key="1">
    <source>
        <dbReference type="ARBA" id="ARBA00000365"/>
    </source>
</evidence>
<keyword evidence="8" id="KW-0325">Glycoprotein</keyword>
<dbReference type="InParanoid" id="A0A6P7FMQ1"/>
<dbReference type="Pfam" id="PF17677">
    <property type="entry name" value="Glyco_hydro38C2"/>
    <property type="match status" value="1"/>
</dbReference>
<organism evidence="12">
    <name type="scientific">Diabrotica virgifera virgifera</name>
    <name type="common">western corn rootworm</name>
    <dbReference type="NCBI Taxonomy" id="50390"/>
    <lineage>
        <taxon>Eukaryota</taxon>
        <taxon>Metazoa</taxon>
        <taxon>Ecdysozoa</taxon>
        <taxon>Arthropoda</taxon>
        <taxon>Hexapoda</taxon>
        <taxon>Insecta</taxon>
        <taxon>Pterygota</taxon>
        <taxon>Neoptera</taxon>
        <taxon>Endopterygota</taxon>
        <taxon>Coleoptera</taxon>
        <taxon>Polyphaga</taxon>
        <taxon>Cucujiformia</taxon>
        <taxon>Chrysomeloidea</taxon>
        <taxon>Chrysomelidae</taxon>
        <taxon>Galerucinae</taxon>
        <taxon>Diabroticina</taxon>
        <taxon>Diabroticites</taxon>
        <taxon>Diabrotica</taxon>
    </lineage>
</organism>
<dbReference type="FunFam" id="1.20.1270.50:FF:000002">
    <property type="entry name" value="Alpha-mannosidase"/>
    <property type="match status" value="1"/>
</dbReference>
<dbReference type="GO" id="GO:0006013">
    <property type="term" value="P:mannose metabolic process"/>
    <property type="evidence" value="ECO:0007669"/>
    <property type="project" value="InterPro"/>
</dbReference>